<proteinExistence type="predicted"/>
<reference evidence="1" key="1">
    <citation type="submission" date="2018-06" db="EMBL/GenBank/DDBJ databases">
        <authorList>
            <person name="Zhirakovskaya E."/>
        </authorList>
    </citation>
    <scope>NUCLEOTIDE SEQUENCE</scope>
</reference>
<dbReference type="GO" id="GO:0000160">
    <property type="term" value="P:phosphorelay signal transduction system"/>
    <property type="evidence" value="ECO:0007669"/>
    <property type="project" value="InterPro"/>
</dbReference>
<sequence length="133" mass="15053">MSKVNFSPKQQQMLRQARKLIERESAGYIEILKQHIHALATALENKDLPLAIRICHQVQSQAGTFGWPLATEISGWFKRLLGDQNTDAPDVETNALFLQSLNKIIRDDLKSESAAAVRLLQHIEGELKKQNTH</sequence>
<dbReference type="InterPro" id="IPR036641">
    <property type="entry name" value="HPT_dom_sf"/>
</dbReference>
<dbReference type="SUPFAM" id="SSF47226">
    <property type="entry name" value="Histidine-containing phosphotransfer domain, HPT domain"/>
    <property type="match status" value="1"/>
</dbReference>
<organism evidence="1">
    <name type="scientific">hydrothermal vent metagenome</name>
    <dbReference type="NCBI Taxonomy" id="652676"/>
    <lineage>
        <taxon>unclassified sequences</taxon>
        <taxon>metagenomes</taxon>
        <taxon>ecological metagenomes</taxon>
    </lineage>
</organism>
<dbReference type="EMBL" id="UOEJ01000196">
    <property type="protein sequence ID" value="VAW04718.1"/>
    <property type="molecule type" value="Genomic_DNA"/>
</dbReference>
<name>A0A3B0SH93_9ZZZZ</name>
<evidence type="ECO:0000313" key="1">
    <source>
        <dbReference type="EMBL" id="VAW04718.1"/>
    </source>
</evidence>
<accession>A0A3B0SH93</accession>
<dbReference type="AlphaFoldDB" id="A0A3B0SH93"/>
<gene>
    <name evidence="1" type="ORF">MNBD_ALPHA01-577</name>
</gene>
<protein>
    <submittedName>
        <fullName evidence="1">Uncharacterized protein</fullName>
    </submittedName>
</protein>